<keyword evidence="3" id="KW-1185">Reference proteome</keyword>
<evidence type="ECO:0000313" key="3">
    <source>
        <dbReference type="Proteomes" id="UP000248423"/>
    </source>
</evidence>
<accession>A0A319E4A8</accession>
<name>A0A319E4A8_ASPSB</name>
<dbReference type="VEuPathDB" id="FungiDB:BO78DRAFT_158610"/>
<sequence>MAAWAAEEIGAPSHSLDESLSVLLFSSASSSSSSSTLSLPVVINIMSIRAHPTQQSQTPSALPPAIQKKRKGRCGVYPDPLPKQHYIQEITDPKPNASNRPDIYRRRTRQRPARMNPGVIRMQASRAKTNRNKRAEYERAANANICTNNVSVSQQMWNPEEVPCMPAKGRNKPERMKGGRRGKETPPQQLNK</sequence>
<evidence type="ECO:0000256" key="1">
    <source>
        <dbReference type="SAM" id="MobiDB-lite"/>
    </source>
</evidence>
<dbReference type="AlphaFoldDB" id="A0A319E4A8"/>
<dbReference type="Proteomes" id="UP000248423">
    <property type="component" value="Unassembled WGS sequence"/>
</dbReference>
<feature type="compositionally biased region" description="Basic and acidic residues" evidence="1">
    <location>
        <begin position="171"/>
        <end position="184"/>
    </location>
</feature>
<feature type="region of interest" description="Disordered" evidence="1">
    <location>
        <begin position="157"/>
        <end position="192"/>
    </location>
</feature>
<dbReference type="EMBL" id="KZ826363">
    <property type="protein sequence ID" value="PYI04917.1"/>
    <property type="molecule type" value="Genomic_DNA"/>
</dbReference>
<evidence type="ECO:0000313" key="2">
    <source>
        <dbReference type="EMBL" id="PYI04917.1"/>
    </source>
</evidence>
<protein>
    <submittedName>
        <fullName evidence="2">Uncharacterized protein</fullName>
    </submittedName>
</protein>
<gene>
    <name evidence="2" type="ORF">BO78DRAFT_158610</name>
</gene>
<proteinExistence type="predicted"/>
<organism evidence="2 3">
    <name type="scientific">Aspergillus sclerotiicarbonarius (strain CBS 121057 / IBT 28362)</name>
    <dbReference type="NCBI Taxonomy" id="1448318"/>
    <lineage>
        <taxon>Eukaryota</taxon>
        <taxon>Fungi</taxon>
        <taxon>Dikarya</taxon>
        <taxon>Ascomycota</taxon>
        <taxon>Pezizomycotina</taxon>
        <taxon>Eurotiomycetes</taxon>
        <taxon>Eurotiomycetidae</taxon>
        <taxon>Eurotiales</taxon>
        <taxon>Aspergillaceae</taxon>
        <taxon>Aspergillus</taxon>
        <taxon>Aspergillus subgen. Circumdati</taxon>
    </lineage>
</organism>
<reference evidence="2 3" key="1">
    <citation type="submission" date="2018-02" db="EMBL/GenBank/DDBJ databases">
        <title>The genomes of Aspergillus section Nigri reveals drivers in fungal speciation.</title>
        <authorList>
            <consortium name="DOE Joint Genome Institute"/>
            <person name="Vesth T.C."/>
            <person name="Nybo J."/>
            <person name="Theobald S."/>
            <person name="Brandl J."/>
            <person name="Frisvad J.C."/>
            <person name="Nielsen K.F."/>
            <person name="Lyhne E.K."/>
            <person name="Kogle M.E."/>
            <person name="Kuo A."/>
            <person name="Riley R."/>
            <person name="Clum A."/>
            <person name="Nolan M."/>
            <person name="Lipzen A."/>
            <person name="Salamov A."/>
            <person name="Henrissat B."/>
            <person name="Wiebenga A."/>
            <person name="De vries R.P."/>
            <person name="Grigoriev I.V."/>
            <person name="Mortensen U.H."/>
            <person name="Andersen M.R."/>
            <person name="Baker S.E."/>
        </authorList>
    </citation>
    <scope>NUCLEOTIDE SEQUENCE [LARGE SCALE GENOMIC DNA]</scope>
    <source>
        <strain evidence="2 3">CBS 121057</strain>
    </source>
</reference>